<name>A0A1V4IWJ0_9CLOT</name>
<feature type="transmembrane region" description="Helical" evidence="5">
    <location>
        <begin position="136"/>
        <end position="157"/>
    </location>
</feature>
<keyword evidence="3 5" id="KW-1133">Transmembrane helix</keyword>
<dbReference type="Pfam" id="PF01061">
    <property type="entry name" value="ABC2_membrane"/>
    <property type="match status" value="1"/>
</dbReference>
<dbReference type="PANTHER" id="PTHR43027:SF2">
    <property type="entry name" value="TRANSPORT PERMEASE PROTEIN"/>
    <property type="match status" value="1"/>
</dbReference>
<comment type="caution">
    <text evidence="7">The sequence shown here is derived from an EMBL/GenBank/DDBJ whole genome shotgun (WGS) entry which is preliminary data.</text>
</comment>
<dbReference type="InterPro" id="IPR013525">
    <property type="entry name" value="ABC2_TM"/>
</dbReference>
<dbReference type="Proteomes" id="UP000190080">
    <property type="component" value="Unassembled WGS sequence"/>
</dbReference>
<feature type="transmembrane region" description="Helical" evidence="5">
    <location>
        <begin position="61"/>
        <end position="79"/>
    </location>
</feature>
<keyword evidence="5" id="KW-1003">Cell membrane</keyword>
<dbReference type="AlphaFoldDB" id="A0A1V4IWJ0"/>
<keyword evidence="5" id="KW-0813">Transport</keyword>
<dbReference type="PROSITE" id="PS51012">
    <property type="entry name" value="ABC_TM2"/>
    <property type="match status" value="1"/>
</dbReference>
<evidence type="ECO:0000259" key="6">
    <source>
        <dbReference type="PROSITE" id="PS51012"/>
    </source>
</evidence>
<feature type="domain" description="ABC transmembrane type-2" evidence="6">
    <location>
        <begin position="21"/>
        <end position="248"/>
    </location>
</feature>
<keyword evidence="4 5" id="KW-0472">Membrane</keyword>
<feature type="transmembrane region" description="Helical" evidence="5">
    <location>
        <begin position="100"/>
        <end position="124"/>
    </location>
</feature>
<dbReference type="GO" id="GO:0043190">
    <property type="term" value="C:ATP-binding cassette (ABC) transporter complex"/>
    <property type="evidence" value="ECO:0007669"/>
    <property type="project" value="InterPro"/>
</dbReference>
<proteinExistence type="inferred from homology"/>
<evidence type="ECO:0000313" key="8">
    <source>
        <dbReference type="Proteomes" id="UP000190080"/>
    </source>
</evidence>
<keyword evidence="2 5" id="KW-0812">Transmembrane</keyword>
<dbReference type="EMBL" id="MZGV01000004">
    <property type="protein sequence ID" value="OPJ64422.1"/>
    <property type="molecule type" value="Genomic_DNA"/>
</dbReference>
<organism evidence="7 8">
    <name type="scientific">Clostridium oryzae</name>
    <dbReference type="NCBI Taxonomy" id="1450648"/>
    <lineage>
        <taxon>Bacteria</taxon>
        <taxon>Bacillati</taxon>
        <taxon>Bacillota</taxon>
        <taxon>Clostridia</taxon>
        <taxon>Eubacteriales</taxon>
        <taxon>Clostridiaceae</taxon>
        <taxon>Clostridium</taxon>
    </lineage>
</organism>
<dbReference type="PIRSF" id="PIRSF006648">
    <property type="entry name" value="DrrB"/>
    <property type="match status" value="1"/>
</dbReference>
<gene>
    <name evidence="7" type="ORF">CLORY_06160</name>
</gene>
<comment type="subcellular location">
    <subcellularLocation>
        <location evidence="5">Cell membrane</location>
        <topology evidence="5">Multi-pass membrane protein</topology>
    </subcellularLocation>
    <subcellularLocation>
        <location evidence="1">Membrane</location>
        <topology evidence="1">Multi-pass membrane protein</topology>
    </subcellularLocation>
</comment>
<protein>
    <recommendedName>
        <fullName evidence="5">Transport permease protein</fullName>
    </recommendedName>
</protein>
<feature type="transmembrane region" description="Helical" evidence="5">
    <location>
        <begin position="21"/>
        <end position="41"/>
    </location>
</feature>
<dbReference type="GO" id="GO:0140359">
    <property type="term" value="F:ABC-type transporter activity"/>
    <property type="evidence" value="ECO:0007669"/>
    <property type="project" value="InterPro"/>
</dbReference>
<dbReference type="InterPro" id="IPR052902">
    <property type="entry name" value="ABC-2_transporter"/>
</dbReference>
<reference evidence="7 8" key="1">
    <citation type="submission" date="2017-03" db="EMBL/GenBank/DDBJ databases">
        <title>Genome sequence of Clostridium oryzae DSM 28571.</title>
        <authorList>
            <person name="Poehlein A."/>
            <person name="Daniel R."/>
        </authorList>
    </citation>
    <scope>NUCLEOTIDE SEQUENCE [LARGE SCALE GENOMIC DNA]</scope>
    <source>
        <strain evidence="7 8">DSM 28571</strain>
    </source>
</reference>
<keyword evidence="8" id="KW-1185">Reference proteome</keyword>
<accession>A0A1V4IWJ0</accession>
<comment type="similarity">
    <text evidence="5">Belongs to the ABC-2 integral membrane protein family.</text>
</comment>
<evidence type="ECO:0000256" key="5">
    <source>
        <dbReference type="RuleBase" id="RU361157"/>
    </source>
</evidence>
<evidence type="ECO:0000256" key="2">
    <source>
        <dbReference type="ARBA" id="ARBA00022692"/>
    </source>
</evidence>
<evidence type="ECO:0000313" key="7">
    <source>
        <dbReference type="EMBL" id="OPJ64422.1"/>
    </source>
</evidence>
<dbReference type="PANTHER" id="PTHR43027">
    <property type="entry name" value="DOXORUBICIN RESISTANCE ABC TRANSPORTER PERMEASE PROTEIN DRRC-RELATED"/>
    <property type="match status" value="1"/>
</dbReference>
<dbReference type="PRINTS" id="PR00164">
    <property type="entry name" value="ABC2TRNSPORT"/>
</dbReference>
<sequence length="248" mass="27246">MMRAFRTILKIELKLSIRGMDMFIFAICMPVVITIILGIIYGNKLAFAGAKYTFFEQSFGAITTIAICAGSVMGLPLVVSDYRHKKILKRFKVTPVSPAMILAAQVVIYTFYSVSSLILVYGTSKIFFGFRFSGSYIQFLGAYFLVMVCMFSIGIMVGGIAPDLKTAGIIASVLYFPMLIFSGATLPYEIMPTTLQKFANILPLTQGIKLLKTVSLGLSTDGVIIPVIVMIVLGVICTGIALRFFKWE</sequence>
<evidence type="ECO:0000256" key="4">
    <source>
        <dbReference type="ARBA" id="ARBA00023136"/>
    </source>
</evidence>
<feature type="transmembrane region" description="Helical" evidence="5">
    <location>
        <begin position="223"/>
        <end position="245"/>
    </location>
</feature>
<feature type="transmembrane region" description="Helical" evidence="5">
    <location>
        <begin position="169"/>
        <end position="188"/>
    </location>
</feature>
<dbReference type="InterPro" id="IPR047817">
    <property type="entry name" value="ABC2_TM_bact-type"/>
</dbReference>
<evidence type="ECO:0000256" key="3">
    <source>
        <dbReference type="ARBA" id="ARBA00022989"/>
    </source>
</evidence>
<dbReference type="STRING" id="1450648.CLORY_06160"/>
<dbReference type="InterPro" id="IPR000412">
    <property type="entry name" value="ABC_2_transport"/>
</dbReference>
<evidence type="ECO:0000256" key="1">
    <source>
        <dbReference type="ARBA" id="ARBA00004141"/>
    </source>
</evidence>